<dbReference type="PANTHER" id="PTHR38435">
    <property type="match status" value="1"/>
</dbReference>
<evidence type="ECO:0000313" key="4">
    <source>
        <dbReference type="Proteomes" id="UP000579281"/>
    </source>
</evidence>
<feature type="domain" description="6-phospho-N-acetylmuramidase C-terminal" evidence="1">
    <location>
        <begin position="245"/>
        <end position="358"/>
    </location>
</feature>
<evidence type="ECO:0000313" key="3">
    <source>
        <dbReference type="EMBL" id="MBB6214375.1"/>
    </source>
</evidence>
<dbReference type="EMBL" id="JACHEN010000002">
    <property type="protein sequence ID" value="MBB6214375.1"/>
    <property type="molecule type" value="Genomic_DNA"/>
</dbReference>
<dbReference type="RefSeq" id="WP_184307754.1">
    <property type="nucleotide sequence ID" value="NZ_JACHEN010000002.1"/>
</dbReference>
<proteinExistence type="predicted"/>
<name>A0A841KW23_9FIRM</name>
<comment type="caution">
    <text evidence="3">The sequence shown here is derived from an EMBL/GenBank/DDBJ whole genome shotgun (WGS) entry which is preliminary data.</text>
</comment>
<evidence type="ECO:0000259" key="1">
    <source>
        <dbReference type="Pfam" id="PF05913"/>
    </source>
</evidence>
<dbReference type="Gene3D" id="3.20.20.70">
    <property type="entry name" value="Aldolase class I"/>
    <property type="match status" value="1"/>
</dbReference>
<dbReference type="Gene3D" id="2.40.100.10">
    <property type="entry name" value="Cyclophilin-like"/>
    <property type="match status" value="1"/>
</dbReference>
<dbReference type="InterPro" id="IPR043894">
    <property type="entry name" value="MupG_C"/>
</dbReference>
<dbReference type="InterPro" id="IPR013785">
    <property type="entry name" value="Aldolase_TIM"/>
</dbReference>
<dbReference type="InterPro" id="IPR008589">
    <property type="entry name" value="MupG"/>
</dbReference>
<dbReference type="Pfam" id="PF19200">
    <property type="entry name" value="MupG_N"/>
    <property type="match status" value="1"/>
</dbReference>
<dbReference type="Proteomes" id="UP000579281">
    <property type="component" value="Unassembled WGS sequence"/>
</dbReference>
<gene>
    <name evidence="3" type="ORF">HNQ80_000455</name>
</gene>
<protein>
    <recommendedName>
        <fullName evidence="5">Outer surface protein</fullName>
    </recommendedName>
</protein>
<dbReference type="InterPro" id="IPR029000">
    <property type="entry name" value="Cyclophilin-like_dom_sf"/>
</dbReference>
<dbReference type="SUPFAM" id="SSF50891">
    <property type="entry name" value="Cyclophilin-like"/>
    <property type="match status" value="1"/>
</dbReference>
<dbReference type="SUPFAM" id="SSF51445">
    <property type="entry name" value="(Trans)glycosidases"/>
    <property type="match status" value="1"/>
</dbReference>
<accession>A0A841KW23</accession>
<organism evidence="3 4">
    <name type="scientific">Anaerosolibacter carboniphilus</name>
    <dbReference type="NCBI Taxonomy" id="1417629"/>
    <lineage>
        <taxon>Bacteria</taxon>
        <taxon>Bacillati</taxon>
        <taxon>Bacillota</taxon>
        <taxon>Clostridia</taxon>
        <taxon>Peptostreptococcales</taxon>
        <taxon>Thermotaleaceae</taxon>
        <taxon>Anaerosolibacter</taxon>
    </lineage>
</organism>
<feature type="domain" description="6-phospho-N-acetylmuramidase N-terminal" evidence="2">
    <location>
        <begin position="4"/>
        <end position="238"/>
    </location>
</feature>
<dbReference type="InterPro" id="IPR043797">
    <property type="entry name" value="MupG_N"/>
</dbReference>
<dbReference type="PANTHER" id="PTHR38435:SF1">
    <property type="entry name" value="DUF871 DOMAIN-CONTAINING PROTEIN"/>
    <property type="match status" value="1"/>
</dbReference>
<dbReference type="AlphaFoldDB" id="A0A841KW23"/>
<evidence type="ECO:0008006" key="5">
    <source>
        <dbReference type="Google" id="ProtNLM"/>
    </source>
</evidence>
<evidence type="ECO:0000259" key="2">
    <source>
        <dbReference type="Pfam" id="PF19200"/>
    </source>
</evidence>
<reference evidence="3 4" key="1">
    <citation type="submission" date="2020-08" db="EMBL/GenBank/DDBJ databases">
        <title>Genomic Encyclopedia of Type Strains, Phase IV (KMG-IV): sequencing the most valuable type-strain genomes for metagenomic binning, comparative biology and taxonomic classification.</title>
        <authorList>
            <person name="Goeker M."/>
        </authorList>
    </citation>
    <scope>NUCLEOTIDE SEQUENCE [LARGE SCALE GENOMIC DNA]</scope>
    <source>
        <strain evidence="3 4">DSM 103526</strain>
    </source>
</reference>
<sequence length="362" mass="41519">MRQLGISIYPEHATVEENKAYLSLAAQYGFTRVFTCLISVKGDKEKVVREFQEIMNHGRSLGMEIIADVSPAVFEDFGISYGDLKFFEDLYLSGIRLDLGFSGMEESIMTFNPYGLKIELNMSIGTKYLDNILTYHPNKEKIIGCHNFYPHRYTGLSREHFIKCSKQFKDYGIRTAAFVSSREANFGPWPLNEGLCTLEEHRNLPIEVQAKDLFHTDLIDDVIIANAFASEAELRALSELNKELLTLSIEMTSGISDIERKIILDEVHFNRGDVSAYMVRSTQSRIKYKNHHFEAAHVKPIRRGDILIESSLYDRYAGELQIALKDMENSGKTNVVGRVSEEEIYLIDRIEPWQKFKFAVKK</sequence>
<dbReference type="Pfam" id="PF05913">
    <property type="entry name" value="MupG_C"/>
    <property type="match status" value="1"/>
</dbReference>
<keyword evidence="4" id="KW-1185">Reference proteome</keyword>
<dbReference type="InterPro" id="IPR017853">
    <property type="entry name" value="GH"/>
</dbReference>